<comment type="caution">
    <text evidence="7">The sequence shown here is derived from an EMBL/GenBank/DDBJ whole genome shotgun (WGS) entry which is preliminary data.</text>
</comment>
<dbReference type="GO" id="GO:0016020">
    <property type="term" value="C:membrane"/>
    <property type="evidence" value="ECO:0007669"/>
    <property type="project" value="UniProtKB-SubCell"/>
</dbReference>
<dbReference type="PANTHER" id="PTHR30093:SF44">
    <property type="entry name" value="TYPE II SECRETION SYSTEM CORE PROTEIN G"/>
    <property type="match status" value="1"/>
</dbReference>
<organism evidence="7 8">
    <name type="scientific">Massilia glaciei</name>
    <dbReference type="NCBI Taxonomy" id="1524097"/>
    <lineage>
        <taxon>Bacteria</taxon>
        <taxon>Pseudomonadati</taxon>
        <taxon>Pseudomonadota</taxon>
        <taxon>Betaproteobacteria</taxon>
        <taxon>Burkholderiales</taxon>
        <taxon>Oxalobacteraceae</taxon>
        <taxon>Telluria group</taxon>
        <taxon>Massilia</taxon>
    </lineage>
</organism>
<proteinExistence type="predicted"/>
<evidence type="ECO:0000313" key="8">
    <source>
        <dbReference type="Proteomes" id="UP000241421"/>
    </source>
</evidence>
<keyword evidence="5 6" id="KW-0472">Membrane</keyword>
<evidence type="ECO:0000256" key="3">
    <source>
        <dbReference type="ARBA" id="ARBA00022692"/>
    </source>
</evidence>
<dbReference type="InterPro" id="IPR012902">
    <property type="entry name" value="N_methyl_site"/>
</dbReference>
<evidence type="ECO:0000256" key="6">
    <source>
        <dbReference type="SAM" id="Phobius"/>
    </source>
</evidence>
<evidence type="ECO:0000256" key="5">
    <source>
        <dbReference type="ARBA" id="ARBA00023136"/>
    </source>
</evidence>
<sequence>MPIRNRAQAGFTIIELIVVIVILGILAATALPRMFDMSTQARMAKMNAAVGSVKAASATAHAQWLVAGGKLGCAACGPAGAVVAPTLIAAEGTNVPTFGGYPDVGGDGAAQSATASGGIAAAANLDTNDYVVATNDPSITPIVPSTTTLWVSADAAHPKCVFTYTEATQSADVADTTPTVTAVPAIVQSAINETNC</sequence>
<evidence type="ECO:0000256" key="2">
    <source>
        <dbReference type="ARBA" id="ARBA00022481"/>
    </source>
</evidence>
<dbReference type="InterPro" id="IPR045584">
    <property type="entry name" value="Pilin-like"/>
</dbReference>
<evidence type="ECO:0000256" key="1">
    <source>
        <dbReference type="ARBA" id="ARBA00004167"/>
    </source>
</evidence>
<dbReference type="SUPFAM" id="SSF54523">
    <property type="entry name" value="Pili subunits"/>
    <property type="match status" value="1"/>
</dbReference>
<dbReference type="Proteomes" id="UP000241421">
    <property type="component" value="Unassembled WGS sequence"/>
</dbReference>
<dbReference type="NCBIfam" id="TIGR02532">
    <property type="entry name" value="IV_pilin_GFxxxE"/>
    <property type="match status" value="1"/>
</dbReference>
<dbReference type="AlphaFoldDB" id="A0A2U2HJK1"/>
<keyword evidence="4 6" id="KW-1133">Transmembrane helix</keyword>
<reference evidence="7 8" key="1">
    <citation type="submission" date="2018-04" db="EMBL/GenBank/DDBJ databases">
        <title>Massilia violaceinigra sp. nov., a novel purple-pigmented bacterium isolated from Tianshan glacier, Xinjiang, China.</title>
        <authorList>
            <person name="Wang H."/>
        </authorList>
    </citation>
    <scope>NUCLEOTIDE SEQUENCE [LARGE SCALE GENOMIC DNA]</scope>
    <source>
        <strain evidence="7 8">B448-2</strain>
    </source>
</reference>
<keyword evidence="2" id="KW-0488">Methylation</keyword>
<protein>
    <submittedName>
        <fullName evidence="7">Prepilin-type N-terminal cleavage/methylation domain-containing protein</fullName>
    </submittedName>
</protein>
<dbReference type="PANTHER" id="PTHR30093">
    <property type="entry name" value="GENERAL SECRETION PATHWAY PROTEIN G"/>
    <property type="match status" value="1"/>
</dbReference>
<name>A0A2U2HJK1_9BURK</name>
<evidence type="ECO:0000313" key="7">
    <source>
        <dbReference type="EMBL" id="PWF47728.1"/>
    </source>
</evidence>
<dbReference type="EMBL" id="PXWF02000233">
    <property type="protein sequence ID" value="PWF47728.1"/>
    <property type="molecule type" value="Genomic_DNA"/>
</dbReference>
<dbReference type="Gene3D" id="3.30.700.10">
    <property type="entry name" value="Glycoprotein, Type 4 Pilin"/>
    <property type="match status" value="1"/>
</dbReference>
<gene>
    <name evidence="7" type="ORF">C7C56_014275</name>
</gene>
<dbReference type="OrthoDB" id="8778087at2"/>
<keyword evidence="3 6" id="KW-0812">Transmembrane</keyword>
<dbReference type="Pfam" id="PF07963">
    <property type="entry name" value="N_methyl"/>
    <property type="match status" value="1"/>
</dbReference>
<comment type="subcellular location">
    <subcellularLocation>
        <location evidence="1">Membrane</location>
        <topology evidence="1">Single-pass membrane protein</topology>
    </subcellularLocation>
</comment>
<feature type="transmembrane region" description="Helical" evidence="6">
    <location>
        <begin position="12"/>
        <end position="35"/>
    </location>
</feature>
<keyword evidence="8" id="KW-1185">Reference proteome</keyword>
<evidence type="ECO:0000256" key="4">
    <source>
        <dbReference type="ARBA" id="ARBA00022989"/>
    </source>
</evidence>
<accession>A0A2U2HJK1</accession>